<dbReference type="GO" id="GO:0046872">
    <property type="term" value="F:metal ion binding"/>
    <property type="evidence" value="ECO:0007669"/>
    <property type="project" value="UniProtKB-KW"/>
</dbReference>
<keyword evidence="5" id="KW-0408">Iron</keyword>
<feature type="domain" description="4Fe-4S Wbl-type" evidence="12">
    <location>
        <begin position="25"/>
        <end position="82"/>
    </location>
</feature>
<evidence type="ECO:0000256" key="10">
    <source>
        <dbReference type="ARBA" id="ARBA00023163"/>
    </source>
</evidence>
<dbReference type="PANTHER" id="PTHR38839:SF4">
    <property type="entry name" value="TRANSCRIPTIONAL REGULATOR WHIB"/>
    <property type="match status" value="1"/>
</dbReference>
<protein>
    <submittedName>
        <fullName evidence="13">WhiB family transcription factor</fullName>
    </submittedName>
</protein>
<reference evidence="13 14" key="1">
    <citation type="submission" date="2017-10" db="EMBL/GenBank/DDBJ databases">
        <authorList>
            <person name="Baliraine F.N."/>
            <person name="Frederick G.D."/>
            <person name="Smith J.M.A."/>
            <person name="DeJager C.S."/>
            <person name="Foster E.J."/>
            <person name="Leonard N.R."/>
            <person name="Lofgren D.R."/>
            <person name="Perez M.S."/>
            <person name="Trosen M.R."/>
            <person name="Washington J.M."/>
            <person name="Garlena R.A."/>
            <person name="Russell D.A."/>
            <person name="Pope W.H."/>
            <person name="Jacobs-Sera D."/>
            <person name="Hendrix R.W."/>
            <person name="Hatfull G.F."/>
        </authorList>
    </citation>
    <scope>NUCLEOTIDE SEQUENCE [LARGE SCALE GENOMIC DNA]</scope>
</reference>
<evidence type="ECO:0000256" key="1">
    <source>
        <dbReference type="ARBA" id="ARBA00001966"/>
    </source>
</evidence>
<dbReference type="InterPro" id="IPR034768">
    <property type="entry name" value="4FE4S_WBL"/>
</dbReference>
<accession>A0A2H4PFS1</accession>
<dbReference type="Proteomes" id="UP000241155">
    <property type="component" value="Segment"/>
</dbReference>
<comment type="cofactor">
    <cofactor evidence="1">
        <name>[4Fe-4S] cluster</name>
        <dbReference type="ChEBI" id="CHEBI:49883"/>
    </cofactor>
</comment>
<evidence type="ECO:0000256" key="6">
    <source>
        <dbReference type="ARBA" id="ARBA00023014"/>
    </source>
</evidence>
<keyword evidence="11" id="KW-0472">Membrane</keyword>
<sequence length="210" mass="23441">MSAYGLGLVESWESYEPDDWTLGAACTQTDPEVFYPEKGESVEPARTICARCDVRAKCLEVALANDEAFGIWGGLTPNQRLALKRGRAFRACGYCGEQFMLVAAWVFGVIAWAAFVLLWRELFVVAGIASAAATLAWGFRQQPDPDDWSTDEWWIERETDVAYEWETDEWRRATHTMSETERAAAVGAHRHGLGVIGDRDDARDEIGGAR</sequence>
<keyword evidence="9" id="KW-1015">Disulfide bond</keyword>
<keyword evidence="11" id="KW-0812">Transmembrane</keyword>
<keyword evidence="14" id="KW-1185">Reference proteome</keyword>
<dbReference type="PROSITE" id="PS51674">
    <property type="entry name" value="4FE4S_WBL"/>
    <property type="match status" value="1"/>
</dbReference>
<dbReference type="HAMAP" id="MF_01479">
    <property type="entry name" value="WhiB"/>
    <property type="match status" value="1"/>
</dbReference>
<dbReference type="GO" id="GO:0051539">
    <property type="term" value="F:4 iron, 4 sulfur cluster binding"/>
    <property type="evidence" value="ECO:0007669"/>
    <property type="project" value="UniProtKB-KW"/>
</dbReference>
<evidence type="ECO:0000256" key="5">
    <source>
        <dbReference type="ARBA" id="ARBA00023004"/>
    </source>
</evidence>
<keyword evidence="8" id="KW-0238">DNA-binding</keyword>
<gene>
    <name evidence="13" type="ORF">SEA_ANDIES_43</name>
</gene>
<keyword evidence="10" id="KW-0804">Transcription</keyword>
<evidence type="ECO:0000256" key="9">
    <source>
        <dbReference type="ARBA" id="ARBA00023157"/>
    </source>
</evidence>
<evidence type="ECO:0000259" key="12">
    <source>
        <dbReference type="PROSITE" id="PS51674"/>
    </source>
</evidence>
<evidence type="ECO:0000256" key="8">
    <source>
        <dbReference type="ARBA" id="ARBA00023125"/>
    </source>
</evidence>
<dbReference type="Pfam" id="PF02467">
    <property type="entry name" value="Whib"/>
    <property type="match status" value="1"/>
</dbReference>
<keyword evidence="7" id="KW-0805">Transcription regulation</keyword>
<keyword evidence="3" id="KW-0004">4Fe-4S</keyword>
<evidence type="ECO:0000313" key="13">
    <source>
        <dbReference type="EMBL" id="ATW61076.1"/>
    </source>
</evidence>
<keyword evidence="4" id="KW-0479">Metal-binding</keyword>
<dbReference type="GO" id="GO:0045892">
    <property type="term" value="P:negative regulation of DNA-templated transcription"/>
    <property type="evidence" value="ECO:0007669"/>
    <property type="project" value="TreeGrafter"/>
</dbReference>
<keyword evidence="11" id="KW-1133">Transmembrane helix</keyword>
<name>A0A2H4PFS1_9CAUD</name>
<dbReference type="GO" id="GO:0003677">
    <property type="term" value="F:DNA binding"/>
    <property type="evidence" value="ECO:0007669"/>
    <property type="project" value="UniProtKB-KW"/>
</dbReference>
<evidence type="ECO:0000256" key="3">
    <source>
        <dbReference type="ARBA" id="ARBA00022485"/>
    </source>
</evidence>
<evidence type="ECO:0000256" key="11">
    <source>
        <dbReference type="SAM" id="Phobius"/>
    </source>
</evidence>
<evidence type="ECO:0000256" key="7">
    <source>
        <dbReference type="ARBA" id="ARBA00023015"/>
    </source>
</evidence>
<feature type="transmembrane region" description="Helical" evidence="11">
    <location>
        <begin position="122"/>
        <end position="139"/>
    </location>
</feature>
<dbReference type="InterPro" id="IPR003482">
    <property type="entry name" value="Whib"/>
</dbReference>
<dbReference type="EMBL" id="MG099936">
    <property type="protein sequence ID" value="ATW61076.1"/>
    <property type="molecule type" value="Genomic_DNA"/>
</dbReference>
<evidence type="ECO:0000256" key="2">
    <source>
        <dbReference type="ARBA" id="ARBA00006597"/>
    </source>
</evidence>
<evidence type="ECO:0000256" key="4">
    <source>
        <dbReference type="ARBA" id="ARBA00022723"/>
    </source>
</evidence>
<evidence type="ECO:0000313" key="14">
    <source>
        <dbReference type="Proteomes" id="UP000241155"/>
    </source>
</evidence>
<organism evidence="13 14">
    <name type="scientific">Mycobacterium phage Andies</name>
    <dbReference type="NCBI Taxonomy" id="2047834"/>
    <lineage>
        <taxon>Viruses</taxon>
        <taxon>Duplodnaviria</taxon>
        <taxon>Heunggongvirae</taxon>
        <taxon>Uroviricota</taxon>
        <taxon>Caudoviricetes</taxon>
        <taxon>Nclasvirinae</taxon>
        <taxon>Charlievirus</taxon>
        <taxon>Charlievirus Andies</taxon>
    </lineage>
</organism>
<dbReference type="PANTHER" id="PTHR38839">
    <property type="entry name" value="TRANSCRIPTIONAL REGULATOR WHID-RELATED"/>
    <property type="match status" value="1"/>
</dbReference>
<dbReference type="GO" id="GO:0047134">
    <property type="term" value="F:protein-disulfide reductase [NAD(P)H] activity"/>
    <property type="evidence" value="ECO:0007669"/>
    <property type="project" value="TreeGrafter"/>
</dbReference>
<keyword evidence="6" id="KW-0411">Iron-sulfur</keyword>
<feature type="transmembrane region" description="Helical" evidence="11">
    <location>
        <begin position="94"/>
        <end position="116"/>
    </location>
</feature>
<comment type="similarity">
    <text evidence="2">Belongs to the WhiB family.</text>
</comment>
<proteinExistence type="inferred from homology"/>